<evidence type="ECO:0000259" key="3">
    <source>
        <dbReference type="PROSITE" id="PS52035"/>
    </source>
</evidence>
<gene>
    <name evidence="4" type="ORF">J437_LFUL018711</name>
</gene>
<evidence type="ECO:0000256" key="1">
    <source>
        <dbReference type="ARBA" id="ARBA00005988"/>
    </source>
</evidence>
<dbReference type="GO" id="GO:0004181">
    <property type="term" value="F:metallocarboxypeptidase activity"/>
    <property type="evidence" value="ECO:0007669"/>
    <property type="project" value="InterPro"/>
</dbReference>
<dbReference type="Proteomes" id="UP000792457">
    <property type="component" value="Unassembled WGS sequence"/>
</dbReference>
<dbReference type="PANTHER" id="PTHR11532">
    <property type="entry name" value="PROTEASE M14 CARBOXYPEPTIDASE"/>
    <property type="match status" value="1"/>
</dbReference>
<dbReference type="InterPro" id="IPR050753">
    <property type="entry name" value="Peptidase_M14_domain"/>
</dbReference>
<organism evidence="4 5">
    <name type="scientific">Ladona fulva</name>
    <name type="common">Scarce chaser dragonfly</name>
    <name type="synonym">Libellula fulva</name>
    <dbReference type="NCBI Taxonomy" id="123851"/>
    <lineage>
        <taxon>Eukaryota</taxon>
        <taxon>Metazoa</taxon>
        <taxon>Ecdysozoa</taxon>
        <taxon>Arthropoda</taxon>
        <taxon>Hexapoda</taxon>
        <taxon>Insecta</taxon>
        <taxon>Pterygota</taxon>
        <taxon>Palaeoptera</taxon>
        <taxon>Odonata</taxon>
        <taxon>Epiprocta</taxon>
        <taxon>Anisoptera</taxon>
        <taxon>Libelluloidea</taxon>
        <taxon>Libellulidae</taxon>
        <taxon>Ladona</taxon>
    </lineage>
</organism>
<protein>
    <recommendedName>
        <fullName evidence="3">Peptidase M14 domain-containing protein</fullName>
    </recommendedName>
</protein>
<comment type="similarity">
    <text evidence="1 2">Belongs to the peptidase M14 family.</text>
</comment>
<feature type="domain" description="Peptidase M14" evidence="3">
    <location>
        <begin position="26"/>
        <end position="176"/>
    </location>
</feature>
<keyword evidence="5" id="KW-1185">Reference proteome</keyword>
<sequence>MEEQLQSLEHHSLQRVDGFILPPVYEHHNYVKMTAALKELSGNYPNITRLYSAGTSTKGRELWVLEISDNPGIHEPGEPEFKYVANMHGNEVIGREMLILLAKYLCENYKASGADGSRATYLVDSIRVHLMPSMNPDGYEMAHEGDEAGVVGRENANHVDLNRNFPDQYGVNKTIQ</sequence>
<evidence type="ECO:0000256" key="2">
    <source>
        <dbReference type="PROSITE-ProRule" id="PRU01379"/>
    </source>
</evidence>
<dbReference type="GO" id="GO:0008270">
    <property type="term" value="F:zinc ion binding"/>
    <property type="evidence" value="ECO:0007669"/>
    <property type="project" value="InterPro"/>
</dbReference>
<dbReference type="GO" id="GO:0016485">
    <property type="term" value="P:protein processing"/>
    <property type="evidence" value="ECO:0007669"/>
    <property type="project" value="TreeGrafter"/>
</dbReference>
<reference evidence="4" key="1">
    <citation type="submission" date="2013-04" db="EMBL/GenBank/DDBJ databases">
        <authorList>
            <person name="Qu J."/>
            <person name="Murali S.C."/>
            <person name="Bandaranaike D."/>
            <person name="Bellair M."/>
            <person name="Blankenburg K."/>
            <person name="Chao H."/>
            <person name="Dinh H."/>
            <person name="Doddapaneni H."/>
            <person name="Downs B."/>
            <person name="Dugan-Rocha S."/>
            <person name="Elkadiri S."/>
            <person name="Gnanaolivu R.D."/>
            <person name="Hernandez B."/>
            <person name="Javaid M."/>
            <person name="Jayaseelan J.C."/>
            <person name="Lee S."/>
            <person name="Li M."/>
            <person name="Ming W."/>
            <person name="Munidasa M."/>
            <person name="Muniz J."/>
            <person name="Nguyen L."/>
            <person name="Ongeri F."/>
            <person name="Osuji N."/>
            <person name="Pu L.-L."/>
            <person name="Puazo M."/>
            <person name="Qu C."/>
            <person name="Quiroz J."/>
            <person name="Raj R."/>
            <person name="Weissenberger G."/>
            <person name="Xin Y."/>
            <person name="Zou X."/>
            <person name="Han Y."/>
            <person name="Richards S."/>
            <person name="Worley K."/>
            <person name="Muzny D."/>
            <person name="Gibbs R."/>
        </authorList>
    </citation>
    <scope>NUCLEOTIDE SEQUENCE</scope>
    <source>
        <strain evidence="4">Sampled in the wild</strain>
    </source>
</reference>
<dbReference type="AlphaFoldDB" id="A0A8K0KRX9"/>
<dbReference type="PRINTS" id="PR00765">
    <property type="entry name" value="CRBOXYPTASEA"/>
</dbReference>
<dbReference type="GO" id="GO:0006518">
    <property type="term" value="P:peptide metabolic process"/>
    <property type="evidence" value="ECO:0007669"/>
    <property type="project" value="TreeGrafter"/>
</dbReference>
<dbReference type="InterPro" id="IPR057246">
    <property type="entry name" value="CARBOXYPEPT_ZN_1"/>
</dbReference>
<dbReference type="PROSITE" id="PS52035">
    <property type="entry name" value="PEPTIDASE_M14"/>
    <property type="match status" value="1"/>
</dbReference>
<dbReference type="SMART" id="SM00631">
    <property type="entry name" value="Zn_pept"/>
    <property type="match status" value="1"/>
</dbReference>
<dbReference type="GO" id="GO:0005615">
    <property type="term" value="C:extracellular space"/>
    <property type="evidence" value="ECO:0007669"/>
    <property type="project" value="TreeGrafter"/>
</dbReference>
<accession>A0A8K0KRX9</accession>
<dbReference type="SUPFAM" id="SSF53187">
    <property type="entry name" value="Zn-dependent exopeptidases"/>
    <property type="match status" value="1"/>
</dbReference>
<dbReference type="EMBL" id="KZ309618">
    <property type="protein sequence ID" value="KAG8239369.1"/>
    <property type="molecule type" value="Genomic_DNA"/>
</dbReference>
<comment type="caution">
    <text evidence="4">The sequence shown here is derived from an EMBL/GenBank/DDBJ whole genome shotgun (WGS) entry which is preliminary data.</text>
</comment>
<evidence type="ECO:0000313" key="4">
    <source>
        <dbReference type="EMBL" id="KAG8239369.1"/>
    </source>
</evidence>
<name>A0A8K0KRX9_LADFU</name>
<dbReference type="InterPro" id="IPR000834">
    <property type="entry name" value="Peptidase_M14"/>
</dbReference>
<proteinExistence type="inferred from homology"/>
<evidence type="ECO:0000313" key="5">
    <source>
        <dbReference type="Proteomes" id="UP000792457"/>
    </source>
</evidence>
<dbReference type="Gene3D" id="3.40.630.10">
    <property type="entry name" value="Zn peptidases"/>
    <property type="match status" value="1"/>
</dbReference>
<comment type="caution">
    <text evidence="2">Lacks conserved residue(s) required for the propagation of feature annotation.</text>
</comment>
<dbReference type="PANTHER" id="PTHR11532:SF62">
    <property type="entry name" value="CARBOXYPEPTIDASE D"/>
    <property type="match status" value="1"/>
</dbReference>
<dbReference type="PROSITE" id="PS00132">
    <property type="entry name" value="CARBOXYPEPT_ZN_1"/>
    <property type="match status" value="1"/>
</dbReference>
<reference evidence="4" key="2">
    <citation type="submission" date="2017-10" db="EMBL/GenBank/DDBJ databases">
        <title>Ladona fulva Genome sequencing and assembly.</title>
        <authorList>
            <person name="Murali S."/>
            <person name="Richards S."/>
            <person name="Bandaranaike D."/>
            <person name="Bellair M."/>
            <person name="Blankenburg K."/>
            <person name="Chao H."/>
            <person name="Dinh H."/>
            <person name="Doddapaneni H."/>
            <person name="Dugan-Rocha S."/>
            <person name="Elkadiri S."/>
            <person name="Gnanaolivu R."/>
            <person name="Hernandez B."/>
            <person name="Skinner E."/>
            <person name="Javaid M."/>
            <person name="Lee S."/>
            <person name="Li M."/>
            <person name="Ming W."/>
            <person name="Munidasa M."/>
            <person name="Muniz J."/>
            <person name="Nguyen L."/>
            <person name="Hughes D."/>
            <person name="Osuji N."/>
            <person name="Pu L.-L."/>
            <person name="Puazo M."/>
            <person name="Qu C."/>
            <person name="Quiroz J."/>
            <person name="Raj R."/>
            <person name="Weissenberger G."/>
            <person name="Xin Y."/>
            <person name="Zou X."/>
            <person name="Han Y."/>
            <person name="Worley K."/>
            <person name="Muzny D."/>
            <person name="Gibbs R."/>
        </authorList>
    </citation>
    <scope>NUCLEOTIDE SEQUENCE</scope>
    <source>
        <strain evidence="4">Sampled in the wild</strain>
    </source>
</reference>
<dbReference type="OrthoDB" id="10249045at2759"/>
<dbReference type="Pfam" id="PF00246">
    <property type="entry name" value="Peptidase_M14"/>
    <property type="match status" value="1"/>
</dbReference>